<proteinExistence type="predicted"/>
<dbReference type="AlphaFoldDB" id="A0A450WZB2"/>
<dbReference type="Pfam" id="PF02498">
    <property type="entry name" value="Bro-N"/>
    <property type="match status" value="1"/>
</dbReference>
<name>A0A450WZB2_9GAMM</name>
<protein>
    <submittedName>
        <fullName evidence="2">DNA-damage-inducible protein D</fullName>
    </submittedName>
</protein>
<accession>A0A450WZB2</accession>
<reference evidence="2" key="1">
    <citation type="submission" date="2019-02" db="EMBL/GenBank/DDBJ databases">
        <authorList>
            <person name="Gruber-Vodicka R. H."/>
            <person name="Seah K. B. B."/>
        </authorList>
    </citation>
    <scope>NUCLEOTIDE SEQUENCE</scope>
    <source>
        <strain evidence="2">BECK_BY7</strain>
    </source>
</reference>
<dbReference type="NCBIfam" id="NF008573">
    <property type="entry name" value="PRK11525.1"/>
    <property type="match status" value="1"/>
</dbReference>
<evidence type="ECO:0000259" key="1">
    <source>
        <dbReference type="Pfam" id="PF02498"/>
    </source>
</evidence>
<evidence type="ECO:0000313" key="2">
    <source>
        <dbReference type="EMBL" id="VFK22366.1"/>
    </source>
</evidence>
<sequence length="286" mass="32869">MNENNLIKQQYDSFEDAAHNEDGVEFWYARELQLLLGYATWNKFLNVIEKAKTSCISSGYNVDDHFSRVGKMVKLGGQAVTRNVSDLKLTRYACYLIAQNGDPRKNTIAFAQTYFAVQTRRIEVLEQRINDEKRIEAREKLKETENRLSGIAYERGVNARGFARLRSKGDKALFGGADTSQMKNRLGVPKNRLLADFLPTVNVKAKDLAAEMTRLNVEDNNEIRGENLVIDEHVKSNESVRDALVRRNIYPERQPAGEDIKKIERRVAREKKKLNKQQKETEKDSQ</sequence>
<dbReference type="InterPro" id="IPR003497">
    <property type="entry name" value="BRO_N_domain"/>
</dbReference>
<organism evidence="2">
    <name type="scientific">Candidatus Kentrum sp. LFY</name>
    <dbReference type="NCBI Taxonomy" id="2126342"/>
    <lineage>
        <taxon>Bacteria</taxon>
        <taxon>Pseudomonadati</taxon>
        <taxon>Pseudomonadota</taxon>
        <taxon>Gammaproteobacteria</taxon>
        <taxon>Candidatus Kentrum</taxon>
    </lineage>
</organism>
<dbReference type="EMBL" id="CAADFN010000117">
    <property type="protein sequence ID" value="VFK22366.1"/>
    <property type="molecule type" value="Genomic_DNA"/>
</dbReference>
<gene>
    <name evidence="2" type="ORF">BECKLFY1418C_GA0070996_11179</name>
</gene>
<feature type="domain" description="Bro-N" evidence="1">
    <location>
        <begin position="21"/>
        <end position="111"/>
    </location>
</feature>